<evidence type="ECO:0000313" key="6">
    <source>
        <dbReference type="Proteomes" id="UP000195521"/>
    </source>
</evidence>
<dbReference type="OrthoDB" id="361870at2759"/>
<comment type="similarity">
    <text evidence="1">Belongs to the bacterial ribosomal protein bL33 family.</text>
</comment>
<dbReference type="OMA" id="CDIFFLY"/>
<feature type="chain" id="PRO_5012530657" evidence="4">
    <location>
        <begin position="25"/>
        <end position="111"/>
    </location>
</feature>
<dbReference type="PANTHER" id="PTHR43168">
    <property type="entry name" value="50S RIBOSOMAL PROTEIN L33, CHLOROPLASTIC"/>
    <property type="match status" value="1"/>
</dbReference>
<keyword evidence="6" id="KW-1185">Reference proteome</keyword>
<dbReference type="NCBIfam" id="TIGR01023">
    <property type="entry name" value="rpmG_bact"/>
    <property type="match status" value="1"/>
</dbReference>
<sequence>MKKCDTLFIYLILFLLANIKCCQSFIIPYNKKMIKGPAIKNCCKSKRIVTIYGKKKKNRKVVVLECTEARKYGKQPSRYVTEKNKVNTPKKLQLYKYNKYLKRRTLHVEIK</sequence>
<proteinExistence type="inferred from homology"/>
<dbReference type="Pfam" id="PF00471">
    <property type="entry name" value="Ribosomal_L33"/>
    <property type="match status" value="1"/>
</dbReference>
<dbReference type="GO" id="GO:0005840">
    <property type="term" value="C:ribosome"/>
    <property type="evidence" value="ECO:0007669"/>
    <property type="project" value="UniProtKB-KW"/>
</dbReference>
<evidence type="ECO:0000256" key="4">
    <source>
        <dbReference type="SAM" id="SignalP"/>
    </source>
</evidence>
<feature type="signal peptide" evidence="4">
    <location>
        <begin position="1"/>
        <end position="24"/>
    </location>
</feature>
<dbReference type="Gene3D" id="2.20.28.120">
    <property type="entry name" value="Ribosomal protein L33"/>
    <property type="match status" value="1"/>
</dbReference>
<gene>
    <name evidence="5" type="ORF">PGO_142940</name>
</gene>
<keyword evidence="4" id="KW-0732">Signal</keyword>
<dbReference type="Proteomes" id="UP000195521">
    <property type="component" value="Unassembled WGS sequence"/>
</dbReference>
<keyword evidence="2 5" id="KW-0689">Ribosomal protein</keyword>
<dbReference type="EMBL" id="BDQF01000015">
    <property type="protein sequence ID" value="GAW83497.1"/>
    <property type="molecule type" value="Genomic_DNA"/>
</dbReference>
<dbReference type="InterPro" id="IPR001705">
    <property type="entry name" value="Ribosomal_bL33"/>
</dbReference>
<reference evidence="6" key="1">
    <citation type="submission" date="2017-04" db="EMBL/GenBank/DDBJ databases">
        <title>Plasmodium gonderi genome.</title>
        <authorList>
            <person name="Arisue N."/>
            <person name="Honma H."/>
            <person name="Kawai S."/>
            <person name="Tougan T."/>
            <person name="Tanabe K."/>
            <person name="Horii T."/>
        </authorList>
    </citation>
    <scope>NUCLEOTIDE SEQUENCE [LARGE SCALE GENOMIC DNA]</scope>
    <source>
        <strain evidence="6">ATCC 30045</strain>
    </source>
</reference>
<name>A0A1Y1JQH5_PLAGO</name>
<dbReference type="InterPro" id="IPR011332">
    <property type="entry name" value="Ribosomal_zn-bd"/>
</dbReference>
<dbReference type="AlphaFoldDB" id="A0A1Y1JQH5"/>
<dbReference type="GO" id="GO:0003735">
    <property type="term" value="F:structural constituent of ribosome"/>
    <property type="evidence" value="ECO:0007669"/>
    <property type="project" value="InterPro"/>
</dbReference>
<evidence type="ECO:0000313" key="5">
    <source>
        <dbReference type="EMBL" id="GAW83497.1"/>
    </source>
</evidence>
<accession>A0A1Y1JQH5</accession>
<dbReference type="NCBIfam" id="NF001860">
    <property type="entry name" value="PRK00595.1"/>
    <property type="match status" value="1"/>
</dbReference>
<keyword evidence="3" id="KW-0687">Ribonucleoprotein</keyword>
<protein>
    <submittedName>
        <fullName evidence="5">50S ribosomal protein L33</fullName>
    </submittedName>
</protein>
<dbReference type="GO" id="GO:0005737">
    <property type="term" value="C:cytoplasm"/>
    <property type="evidence" value="ECO:0007669"/>
    <property type="project" value="UniProtKB-ARBA"/>
</dbReference>
<evidence type="ECO:0000256" key="2">
    <source>
        <dbReference type="ARBA" id="ARBA00022980"/>
    </source>
</evidence>
<dbReference type="HAMAP" id="MF_00294">
    <property type="entry name" value="Ribosomal_bL33"/>
    <property type="match status" value="1"/>
</dbReference>
<dbReference type="GO" id="GO:1990904">
    <property type="term" value="C:ribonucleoprotein complex"/>
    <property type="evidence" value="ECO:0007669"/>
    <property type="project" value="UniProtKB-KW"/>
</dbReference>
<dbReference type="SUPFAM" id="SSF57829">
    <property type="entry name" value="Zn-binding ribosomal proteins"/>
    <property type="match status" value="1"/>
</dbReference>
<dbReference type="GeneID" id="39750242"/>
<dbReference type="GO" id="GO:0006412">
    <property type="term" value="P:translation"/>
    <property type="evidence" value="ECO:0007669"/>
    <property type="project" value="InterPro"/>
</dbReference>
<evidence type="ECO:0000256" key="1">
    <source>
        <dbReference type="ARBA" id="ARBA00007596"/>
    </source>
</evidence>
<dbReference type="InterPro" id="IPR038584">
    <property type="entry name" value="Ribosomal_bL33_sf"/>
</dbReference>
<organism evidence="5 6">
    <name type="scientific">Plasmodium gonderi</name>
    <dbReference type="NCBI Taxonomy" id="77519"/>
    <lineage>
        <taxon>Eukaryota</taxon>
        <taxon>Sar</taxon>
        <taxon>Alveolata</taxon>
        <taxon>Apicomplexa</taxon>
        <taxon>Aconoidasida</taxon>
        <taxon>Haemosporida</taxon>
        <taxon>Plasmodiidae</taxon>
        <taxon>Plasmodium</taxon>
        <taxon>Plasmodium (Plasmodium)</taxon>
    </lineage>
</organism>
<comment type="caution">
    <text evidence="5">The sequence shown here is derived from an EMBL/GenBank/DDBJ whole genome shotgun (WGS) entry which is preliminary data.</text>
</comment>
<dbReference type="PANTHER" id="PTHR43168:SF2">
    <property type="entry name" value="LARGE RIBOSOMAL SUBUNIT PROTEIN BL33C"/>
    <property type="match status" value="1"/>
</dbReference>
<evidence type="ECO:0000256" key="3">
    <source>
        <dbReference type="ARBA" id="ARBA00023274"/>
    </source>
</evidence>
<dbReference type="RefSeq" id="XP_028546086.1">
    <property type="nucleotide sequence ID" value="XM_028690285.1"/>
</dbReference>